<reference evidence="3 4" key="1">
    <citation type="journal article" date="2011" name="Stand. Genomic Sci.">
        <title>Complete genome sequence of Thermomonospora curvata type strain (B9).</title>
        <authorList>
            <person name="Chertkov O."/>
            <person name="Sikorski J."/>
            <person name="Nolan M."/>
            <person name="Lapidus A."/>
            <person name="Lucas S."/>
            <person name="Del Rio T.G."/>
            <person name="Tice H."/>
            <person name="Cheng J.F."/>
            <person name="Goodwin L."/>
            <person name="Pitluck S."/>
            <person name="Liolios K."/>
            <person name="Ivanova N."/>
            <person name="Mavromatis K."/>
            <person name="Mikhailova N."/>
            <person name="Ovchinnikova G."/>
            <person name="Pati A."/>
            <person name="Chen A."/>
            <person name="Palaniappan K."/>
            <person name="Djao O.D."/>
            <person name="Land M."/>
            <person name="Hauser L."/>
            <person name="Chang Y.J."/>
            <person name="Jeffries C.D."/>
            <person name="Brettin T."/>
            <person name="Han C."/>
            <person name="Detter J.C."/>
            <person name="Rohde M."/>
            <person name="Goker M."/>
            <person name="Woyke T."/>
            <person name="Bristow J."/>
            <person name="Eisen J.A."/>
            <person name="Markowitz V."/>
            <person name="Hugenholtz P."/>
            <person name="Klenk H.P."/>
            <person name="Kyrpides N.C."/>
        </authorList>
    </citation>
    <scope>NUCLEOTIDE SEQUENCE [LARGE SCALE GENOMIC DNA]</scope>
    <source>
        <strain evidence="4">ATCC 19995 / DSM 43183 / JCM 3096 / KCTC 9072 / NBRC 15933 / NCIMB 10081 / Henssen B9</strain>
    </source>
</reference>
<accession>D1ABK9</accession>
<name>D1ABK9_THECD</name>
<gene>
    <name evidence="3" type="ordered locus">Tcur_1670</name>
</gene>
<dbReference type="InterPro" id="IPR025406">
    <property type="entry name" value="DUF4132"/>
</dbReference>
<dbReference type="EMBL" id="CP001738">
    <property type="protein sequence ID" value="ACY97245.1"/>
    <property type="molecule type" value="Genomic_DNA"/>
</dbReference>
<evidence type="ECO:0000256" key="1">
    <source>
        <dbReference type="SAM" id="MobiDB-lite"/>
    </source>
</evidence>
<protein>
    <recommendedName>
        <fullName evidence="2">DUF4132 domain-containing protein</fullName>
    </recommendedName>
</protein>
<sequence length="988" mass="107278">MCAGVNNRPLPDEHTFEIPASWRSQLHPRRDGTPAPPIHPDPQAAGTVRALIEEHAELIDLLVTGGDCDPELVAAVGRHLDGDPDPLGAAAIAAVITQRSVMRKMEESQAFFDSWVVTHGLGFAACAVVELSGLYAVHWRGGWDEKPHVLVEPKGDIHQHCPVTLRRARSLLASAADGVYPEAEAALAGHRRSATQRGLVSYLVPTRQDWVEECCADRSMGPNVSHLLYYSLRTRKQYLTLHNRVGFDAGRVSIYSVLPTLLEGMGPAALPLLLDVLDRGDLGEEKRQYVLGLIAELPTDEAFKGLLGRLDRRGVRPVLQAMARRFPVRALRLLAEAAPVSFDAALLLADHLSADAELAAAALRRLPPGTRTAAESAMASLARVPEAPAEAVPAVLAGPAGPRSRPVLEELQAPAPRVAWGAGERRQWLEDVPGLLPVPPDADWKALIGEFRSGTPSISIAQLVVYGPEELAWPPDEERDRRAREEVPWLKPLVARHGLRALPVAVEMAEADPAHCGTALLPFWHADVALMAAGWLTRGGDRADTARRWLDRHGPAAAPLLAPAALGKTAERRPAEWALRYLLLRHDLEEIVRAAQAVHGRRAADALEALLSAHPVETGLCPTPKIGDWLDPASLPQVLLRDRRLALPAAAAERLVALLALPFPHGVREIRRACDPRSLARFGWALLRQWREGGAPAQDDWALTQLAWTGNEETVEQLAALIPLWAEEGRHKDAAKALGVLADIGSDAALKHLHDVPRKATSKKLRQEAQRGMRRIAGRRGLSAEQLADRTVPDLGLAVDGGLVLDYGPRRFTVDLDERFKPVVTDQKGRTRKTPPSPGAKDDLLLAPAAHQRFTAFRKEARAAVADQIRRLETAMASGRRWTADQFGDFILGHPLMCRLARSLVWVSEDGDAVTAFRITEDRTLADVEGEKFTLSPSARVGVASPELLGDAVAAWSQTFAAHGIHQPFPQLARPLPAPGEPKAALGG</sequence>
<dbReference type="eggNOG" id="COG3831">
    <property type="taxonomic scope" value="Bacteria"/>
</dbReference>
<feature type="region of interest" description="Disordered" evidence="1">
    <location>
        <begin position="1"/>
        <end position="43"/>
    </location>
</feature>
<evidence type="ECO:0000259" key="2">
    <source>
        <dbReference type="Pfam" id="PF13569"/>
    </source>
</evidence>
<keyword evidence="4" id="KW-1185">Reference proteome</keyword>
<dbReference type="Proteomes" id="UP000001918">
    <property type="component" value="Chromosome"/>
</dbReference>
<organism evidence="3 4">
    <name type="scientific">Thermomonospora curvata (strain ATCC 19995 / DSM 43183 / JCM 3096 / KCTC 9072 / NBRC 15933 / NCIMB 10081 / Henssen B9)</name>
    <dbReference type="NCBI Taxonomy" id="471852"/>
    <lineage>
        <taxon>Bacteria</taxon>
        <taxon>Bacillati</taxon>
        <taxon>Actinomycetota</taxon>
        <taxon>Actinomycetes</taxon>
        <taxon>Streptosporangiales</taxon>
        <taxon>Thermomonosporaceae</taxon>
        <taxon>Thermomonospora</taxon>
    </lineage>
</organism>
<proteinExistence type="predicted"/>
<dbReference type="HOGENOM" id="CLU_006807_1_1_11"/>
<feature type="domain" description="DUF4132" evidence="2">
    <location>
        <begin position="829"/>
        <end position="976"/>
    </location>
</feature>
<dbReference type="Pfam" id="PF13569">
    <property type="entry name" value="DUF4132"/>
    <property type="match status" value="1"/>
</dbReference>
<dbReference type="STRING" id="471852.Tcur_1670"/>
<dbReference type="AlphaFoldDB" id="D1ABK9"/>
<evidence type="ECO:0000313" key="3">
    <source>
        <dbReference type="EMBL" id="ACY97245.1"/>
    </source>
</evidence>
<evidence type="ECO:0000313" key="4">
    <source>
        <dbReference type="Proteomes" id="UP000001918"/>
    </source>
</evidence>
<dbReference type="KEGG" id="tcu:Tcur_1670"/>